<reference evidence="1 2" key="1">
    <citation type="journal article" date="2019" name="Int. J. Syst. Evol. Microbiol.">
        <title>The Global Catalogue of Microorganisms (GCM) 10K type strain sequencing project: providing services to taxonomists for standard genome sequencing and annotation.</title>
        <authorList>
            <consortium name="The Broad Institute Genomics Platform"/>
            <consortium name="The Broad Institute Genome Sequencing Center for Infectious Disease"/>
            <person name="Wu L."/>
            <person name="Ma J."/>
        </authorList>
    </citation>
    <scope>NUCLEOTIDE SEQUENCE [LARGE SCALE GENOMIC DNA]</scope>
    <source>
        <strain evidence="1 2">IBRC-M 10256</strain>
    </source>
</reference>
<gene>
    <name evidence="1" type="ORF">ACFOUR_08165</name>
</gene>
<keyword evidence="2" id="KW-1185">Reference proteome</keyword>
<proteinExistence type="predicted"/>
<comment type="caution">
    <text evidence="1">The sequence shown here is derived from an EMBL/GenBank/DDBJ whole genome shotgun (WGS) entry which is preliminary data.</text>
</comment>
<evidence type="ECO:0000313" key="2">
    <source>
        <dbReference type="Proteomes" id="UP001595846"/>
    </source>
</evidence>
<dbReference type="AlphaFoldDB" id="A0ABD5NNC4"/>
<name>A0ABD5NNC4_9EURY</name>
<dbReference type="EMBL" id="JBHSAQ010000003">
    <property type="protein sequence ID" value="MFC3958341.1"/>
    <property type="molecule type" value="Genomic_DNA"/>
</dbReference>
<protein>
    <submittedName>
        <fullName evidence="1">Uncharacterized protein</fullName>
    </submittedName>
</protein>
<evidence type="ECO:0000313" key="1">
    <source>
        <dbReference type="EMBL" id="MFC3958341.1"/>
    </source>
</evidence>
<sequence>MSEYIVLIEDGVEIGEIDLDESTATYSGSNWYLEEKVEDINDGIRETELSPMPDEPGKFRSKHSVTKTGDSLKEYLLPLIEDEVEYEIVEREE</sequence>
<dbReference type="RefSeq" id="WP_256531313.1">
    <property type="nucleotide sequence ID" value="NZ_CP101824.1"/>
</dbReference>
<dbReference type="GeneID" id="73904041"/>
<accession>A0ABD5NNC4</accession>
<organism evidence="1 2">
    <name type="scientific">Halovivax cerinus</name>
    <dbReference type="NCBI Taxonomy" id="1487865"/>
    <lineage>
        <taxon>Archaea</taxon>
        <taxon>Methanobacteriati</taxon>
        <taxon>Methanobacteriota</taxon>
        <taxon>Stenosarchaea group</taxon>
        <taxon>Halobacteria</taxon>
        <taxon>Halobacteriales</taxon>
        <taxon>Natrialbaceae</taxon>
        <taxon>Halovivax</taxon>
    </lineage>
</organism>
<dbReference type="Proteomes" id="UP001595846">
    <property type="component" value="Unassembled WGS sequence"/>
</dbReference>